<evidence type="ECO:0000256" key="1">
    <source>
        <dbReference type="SAM" id="Phobius"/>
    </source>
</evidence>
<dbReference type="EMBL" id="OZ004258">
    <property type="protein sequence ID" value="CAK7913941.1"/>
    <property type="molecule type" value="Genomic_DNA"/>
</dbReference>
<accession>A0ABP0EFX2</accession>
<proteinExistence type="predicted"/>
<feature type="transmembrane region" description="Helical" evidence="1">
    <location>
        <begin position="6"/>
        <end position="27"/>
    </location>
</feature>
<keyword evidence="1" id="KW-1133">Transmembrane helix</keyword>
<reference evidence="2 3" key="1">
    <citation type="submission" date="2024-01" db="EMBL/GenBank/DDBJ databases">
        <authorList>
            <consortium name="Genoscope - CEA"/>
            <person name="William W."/>
        </authorList>
    </citation>
    <scope>NUCLEOTIDE SEQUENCE [LARGE SCALE GENOMIC DNA]</scope>
    <source>
        <strain evidence="2 3">29B2s-10</strain>
    </source>
</reference>
<sequence length="165" mass="19305">MWINFFKYLVKVSMFIGLVIFCFILYLRGARFFLQDIPFWTSYLFEQKYKFTSDAFHDFASDPSDFLDSAMRWGYSAYNNGGFRIPFGISDIFNFMGPKTGHFKVNLGDNQYGFEVNEEAFEHIRDSFDPDQVKDFVSGGLNQVDDLLKGNGIDMNDIFHKYMNN</sequence>
<name>A0ABP0EFX2_9ASCO</name>
<protein>
    <submittedName>
        <fullName evidence="2">Uncharacterized protein</fullName>
    </submittedName>
</protein>
<keyword evidence="1" id="KW-0812">Transmembrane</keyword>
<keyword evidence="1" id="KW-0472">Membrane</keyword>
<dbReference type="Proteomes" id="UP001497600">
    <property type="component" value="Chromosome F"/>
</dbReference>
<organism evidence="2 3">
    <name type="scientific">[Candida] anglica</name>
    <dbReference type="NCBI Taxonomy" id="148631"/>
    <lineage>
        <taxon>Eukaryota</taxon>
        <taxon>Fungi</taxon>
        <taxon>Dikarya</taxon>
        <taxon>Ascomycota</taxon>
        <taxon>Saccharomycotina</taxon>
        <taxon>Pichiomycetes</taxon>
        <taxon>Debaryomycetaceae</taxon>
        <taxon>Kurtzmaniella</taxon>
    </lineage>
</organism>
<gene>
    <name evidence="2" type="ORF">CAAN4_F14114</name>
</gene>
<evidence type="ECO:0000313" key="2">
    <source>
        <dbReference type="EMBL" id="CAK7913941.1"/>
    </source>
</evidence>
<evidence type="ECO:0000313" key="3">
    <source>
        <dbReference type="Proteomes" id="UP001497600"/>
    </source>
</evidence>
<keyword evidence="3" id="KW-1185">Reference proteome</keyword>